<comment type="caution">
    <text evidence="2">The sequence shown here is derived from an EMBL/GenBank/DDBJ whole genome shotgun (WGS) entry which is preliminary data.</text>
</comment>
<reference evidence="2" key="1">
    <citation type="submission" date="2022-02" db="EMBL/GenBank/DDBJ databases">
        <title>Aestuariibaculum sp., a marine bacterium isolated from sediment in Guangxi.</title>
        <authorList>
            <person name="Ying J."/>
        </authorList>
    </citation>
    <scope>NUCLEOTIDE SEQUENCE</scope>
    <source>
        <strain evidence="2">L182</strain>
    </source>
</reference>
<dbReference type="EMBL" id="JAKVQD010000001">
    <property type="protein sequence ID" value="MCH4551277.1"/>
    <property type="molecule type" value="Genomic_DNA"/>
</dbReference>
<dbReference type="Proteomes" id="UP001156141">
    <property type="component" value="Unassembled WGS sequence"/>
</dbReference>
<dbReference type="InterPro" id="IPR001173">
    <property type="entry name" value="Glyco_trans_2-like"/>
</dbReference>
<evidence type="ECO:0000313" key="2">
    <source>
        <dbReference type="EMBL" id="MCH4551277.1"/>
    </source>
</evidence>
<gene>
    <name evidence="2" type="ORF">MKW35_01460</name>
</gene>
<evidence type="ECO:0000313" key="3">
    <source>
        <dbReference type="Proteomes" id="UP001156141"/>
    </source>
</evidence>
<dbReference type="CDD" id="cd04186">
    <property type="entry name" value="GT_2_like_c"/>
    <property type="match status" value="1"/>
</dbReference>
<feature type="domain" description="Glycosyltransferase 2-like" evidence="1">
    <location>
        <begin position="4"/>
        <end position="177"/>
    </location>
</feature>
<dbReference type="Pfam" id="PF00535">
    <property type="entry name" value="Glycos_transf_2"/>
    <property type="match status" value="1"/>
</dbReference>
<dbReference type="SUPFAM" id="SSF53448">
    <property type="entry name" value="Nucleotide-diphospho-sugar transferases"/>
    <property type="match status" value="1"/>
</dbReference>
<dbReference type="Gene3D" id="3.90.550.10">
    <property type="entry name" value="Spore Coat Polysaccharide Biosynthesis Protein SpsA, Chain A"/>
    <property type="match status" value="1"/>
</dbReference>
<proteinExistence type="predicted"/>
<dbReference type="PANTHER" id="PTHR43179">
    <property type="entry name" value="RHAMNOSYLTRANSFERASE WBBL"/>
    <property type="match status" value="1"/>
</dbReference>
<dbReference type="PANTHER" id="PTHR43179:SF7">
    <property type="entry name" value="RHAMNOSYLTRANSFERASE WBBL"/>
    <property type="match status" value="1"/>
</dbReference>
<protein>
    <submittedName>
        <fullName evidence="2">Glycosyltransferase family 2 protein</fullName>
    </submittedName>
</protein>
<name>A0ABS9RGR2_9FLAO</name>
<dbReference type="InterPro" id="IPR029044">
    <property type="entry name" value="Nucleotide-diphossugar_trans"/>
</dbReference>
<evidence type="ECO:0000259" key="1">
    <source>
        <dbReference type="Pfam" id="PF00535"/>
    </source>
</evidence>
<accession>A0ABS9RGR2</accession>
<keyword evidence="3" id="KW-1185">Reference proteome</keyword>
<organism evidence="2 3">
    <name type="scientific">Aestuariibaculum lutulentum</name>
    <dbReference type="NCBI Taxonomy" id="2920935"/>
    <lineage>
        <taxon>Bacteria</taxon>
        <taxon>Pseudomonadati</taxon>
        <taxon>Bacteroidota</taxon>
        <taxon>Flavobacteriia</taxon>
        <taxon>Flavobacteriales</taxon>
        <taxon>Flavobacteriaceae</taxon>
    </lineage>
</organism>
<dbReference type="RefSeq" id="WP_240571577.1">
    <property type="nucleotide sequence ID" value="NZ_CP136709.1"/>
</dbReference>
<sequence length="366" mass="41546">MKLSIVILNYNVRYFLELCLKSVQAAVTDIDAEIIVVDNNSEDDSCKMVKELFPEVKLIENKENYGFSKGNNIGVAKAKGEYICILNPDTVVAEDTFSKLLSFADNTTDLGIVGCKLINGVGEFLPESKRNVPYVKVAFKKMLGKPELYYANHIDENAIGKAKILVGAFMLMKRDVFLQVGGFDEEYFMYGEDIDLSYSIYKAGYSNYYFGETTVLHYKGESTLRDKHYVKRFYGAMQIFYQKHFKKNLLCDFTVWSAVKMAYLINKAPVSKAKQVNEYAFMSSQMNDSLKAVLPKEVVLKNCLESIQDTTEIIFDGNTWSYKEIITAIEKKKAYKSVTYKILPKDSSFIIGSDNAICRGEIINLT</sequence>